<evidence type="ECO:0000313" key="9">
    <source>
        <dbReference type="Proteomes" id="UP000663586"/>
    </source>
</evidence>
<evidence type="ECO:0000256" key="5">
    <source>
        <dbReference type="ARBA" id="ARBA00022840"/>
    </source>
</evidence>
<accession>A0A897MTV4</accession>
<evidence type="ECO:0000256" key="3">
    <source>
        <dbReference type="ARBA" id="ARBA00022741"/>
    </source>
</evidence>
<evidence type="ECO:0000256" key="6">
    <source>
        <dbReference type="SAM" id="MobiDB-lite"/>
    </source>
</evidence>
<proteinExistence type="predicted"/>
<organism evidence="8 9">
    <name type="scientific">Natranaeroarchaeum sulfidigenes</name>
    <dbReference type="NCBI Taxonomy" id="2784880"/>
    <lineage>
        <taxon>Archaea</taxon>
        <taxon>Methanobacteriati</taxon>
        <taxon>Methanobacteriota</taxon>
        <taxon>Stenosarchaea group</taxon>
        <taxon>Halobacteria</taxon>
        <taxon>Halobacteriales</taxon>
        <taxon>Natronoarchaeaceae</taxon>
        <taxon>Natranaeroarchaeum</taxon>
    </lineage>
</organism>
<evidence type="ECO:0000256" key="4">
    <source>
        <dbReference type="ARBA" id="ARBA00022777"/>
    </source>
</evidence>
<dbReference type="KEGG" id="hara:AArcS_2747"/>
<keyword evidence="1" id="KW-0723">Serine/threonine-protein kinase</keyword>
<keyword evidence="4" id="KW-0418">Kinase</keyword>
<dbReference type="RefSeq" id="WP_238477977.1">
    <property type="nucleotide sequence ID" value="NZ_CP064786.1"/>
</dbReference>
<reference evidence="8" key="1">
    <citation type="submission" date="2020-11" db="EMBL/GenBank/DDBJ databases">
        <title>Carbohydrate-dependent, anaerobic sulfur respiration: A novel catabolism in halophilic archaea.</title>
        <authorList>
            <person name="Sorokin D.Y."/>
            <person name="Messina E."/>
            <person name="Smedile F."/>
            <person name="La Cono V."/>
            <person name="Hallsworth J.E."/>
            <person name="Yakimov M.M."/>
        </authorList>
    </citation>
    <scope>NUCLEOTIDE SEQUENCE</scope>
    <source>
        <strain evidence="8">AArc-S</strain>
    </source>
</reference>
<evidence type="ECO:0000256" key="2">
    <source>
        <dbReference type="ARBA" id="ARBA00022679"/>
    </source>
</evidence>
<keyword evidence="5" id="KW-0067">ATP-binding</keyword>
<keyword evidence="2" id="KW-0808">Transferase</keyword>
<dbReference type="EMBL" id="CP064786">
    <property type="protein sequence ID" value="QSG03942.1"/>
    <property type="molecule type" value="Genomic_DNA"/>
</dbReference>
<sequence>MSTTPTDRRAILAVPVTFLAGCLGGEDDEPSEVAETDSHDGYVSVPDQTGDGRSVTVTAMSASTEYYLELRYDGGSTTTDAFAANEVGEDLELELDPPLESDTAITALLRTTGDDETVLRHQFEYEVEVPGGALTVREQRGTGEQFVVDEMSADAPYTLVVDYGSGRVETNEFEADRTVDNLVLDLDPPIREDHDVEAVLRTADGEWELADETVAYVFERTASLRVVDQSGDGRTLDIAEASANVEYELVAVYDGTTIETDAFATETRVAPELELDPRIVEETTVEVTVRAAEDATPLQREELTFTPNSPEGPVLTEDEAIRIAEDTFPLIGSPSVFERWLDDPVEVEAHPDGYRVRLGYLAARQRAVFSSAADRTEAATAEFAIDVFEALFTSDYRVLDVEIASWLTSGTNDMEQMGTTRLHRDAVSGVNWNDLRDDPTETLPSVAESYEFEYFD</sequence>
<feature type="compositionally biased region" description="Acidic residues" evidence="6">
    <location>
        <begin position="25"/>
        <end position="35"/>
    </location>
</feature>
<dbReference type="InterPro" id="IPR000961">
    <property type="entry name" value="AGC-kinase_C"/>
</dbReference>
<dbReference type="GeneID" id="70686125"/>
<feature type="domain" description="AGC-kinase C-terminal" evidence="7">
    <location>
        <begin position="428"/>
        <end position="456"/>
    </location>
</feature>
<feature type="region of interest" description="Disordered" evidence="6">
    <location>
        <begin position="25"/>
        <end position="53"/>
    </location>
</feature>
<dbReference type="GO" id="GO:0004674">
    <property type="term" value="F:protein serine/threonine kinase activity"/>
    <property type="evidence" value="ECO:0007669"/>
    <property type="project" value="UniProtKB-KW"/>
</dbReference>
<protein>
    <submittedName>
        <fullName evidence="8">REC domain</fullName>
    </submittedName>
</protein>
<dbReference type="AlphaFoldDB" id="A0A897MTV4"/>
<keyword evidence="3" id="KW-0547">Nucleotide-binding</keyword>
<evidence type="ECO:0000259" key="7">
    <source>
        <dbReference type="PROSITE" id="PS51285"/>
    </source>
</evidence>
<gene>
    <name evidence="8" type="ORF">AArcS_2747</name>
</gene>
<dbReference type="Proteomes" id="UP000663586">
    <property type="component" value="Chromosome"/>
</dbReference>
<dbReference type="PROSITE" id="PS51285">
    <property type="entry name" value="AGC_KINASE_CTER"/>
    <property type="match status" value="1"/>
</dbReference>
<keyword evidence="9" id="KW-1185">Reference proteome</keyword>
<evidence type="ECO:0000256" key="1">
    <source>
        <dbReference type="ARBA" id="ARBA00022527"/>
    </source>
</evidence>
<dbReference type="GO" id="GO:0005524">
    <property type="term" value="F:ATP binding"/>
    <property type="evidence" value="ECO:0007669"/>
    <property type="project" value="UniProtKB-KW"/>
</dbReference>
<evidence type="ECO:0000313" key="8">
    <source>
        <dbReference type="EMBL" id="QSG03942.1"/>
    </source>
</evidence>
<name>A0A897MTV4_9EURY</name>